<feature type="region of interest" description="Disordered" evidence="1">
    <location>
        <begin position="508"/>
        <end position="556"/>
    </location>
</feature>
<dbReference type="InterPro" id="IPR002500">
    <property type="entry name" value="PAPS_reduct_dom"/>
</dbReference>
<dbReference type="InterPro" id="IPR014729">
    <property type="entry name" value="Rossmann-like_a/b/a_fold"/>
</dbReference>
<dbReference type="Proteomes" id="UP001235303">
    <property type="component" value="Unassembled WGS sequence"/>
</dbReference>
<dbReference type="Pfam" id="PF01507">
    <property type="entry name" value="PAPS_reduct"/>
    <property type="match status" value="1"/>
</dbReference>
<evidence type="ECO:0000259" key="2">
    <source>
        <dbReference type="Pfam" id="PF01507"/>
    </source>
</evidence>
<protein>
    <submittedName>
        <fullName evidence="3">DNA phosphorothioation system sulfurtransferase DndC</fullName>
    </submittedName>
</protein>
<dbReference type="EMBL" id="JAQOSP010000027">
    <property type="protein sequence ID" value="MDJ1168611.1"/>
    <property type="molecule type" value="Genomic_DNA"/>
</dbReference>
<keyword evidence="4" id="KW-1185">Reference proteome</keyword>
<dbReference type="Gene3D" id="3.40.50.620">
    <property type="entry name" value="HUPs"/>
    <property type="match status" value="1"/>
</dbReference>
<dbReference type="PANTHER" id="PTHR43196">
    <property type="entry name" value="SULFATE ADENYLYLTRANSFERASE SUBUNIT 2"/>
    <property type="match status" value="1"/>
</dbReference>
<evidence type="ECO:0000313" key="3">
    <source>
        <dbReference type="EMBL" id="MDJ1168611.1"/>
    </source>
</evidence>
<comment type="caution">
    <text evidence="3">The sequence shown here is derived from an EMBL/GenBank/DDBJ whole genome shotgun (WGS) entry which is preliminary data.</text>
</comment>
<dbReference type="PANTHER" id="PTHR43196:SF2">
    <property type="entry name" value="PHOSPHOADENOSINE PHOSPHOSULFATE REDUCTASE"/>
    <property type="match status" value="1"/>
</dbReference>
<feature type="region of interest" description="Disordered" evidence="1">
    <location>
        <begin position="325"/>
        <end position="346"/>
    </location>
</feature>
<dbReference type="InterPro" id="IPR050128">
    <property type="entry name" value="Sulfate_adenylyltrnsfr_sub2"/>
</dbReference>
<feature type="compositionally biased region" description="Basic and acidic residues" evidence="1">
    <location>
        <begin position="508"/>
        <end position="529"/>
    </location>
</feature>
<dbReference type="RefSeq" id="WP_283752373.1">
    <property type="nucleotide sequence ID" value="NZ_JAQOSP010000027.1"/>
</dbReference>
<feature type="compositionally biased region" description="Basic and acidic residues" evidence="1">
    <location>
        <begin position="325"/>
        <end position="338"/>
    </location>
</feature>
<dbReference type="InterPro" id="IPR017598">
    <property type="entry name" value="SulphurTrfase_DndC"/>
</dbReference>
<organism evidence="3 4">
    <name type="scientific">Roseofilum acuticapitatum BLCC-M154</name>
    <dbReference type="NCBI Taxonomy" id="3022444"/>
    <lineage>
        <taxon>Bacteria</taxon>
        <taxon>Bacillati</taxon>
        <taxon>Cyanobacteriota</taxon>
        <taxon>Cyanophyceae</taxon>
        <taxon>Desertifilales</taxon>
        <taxon>Desertifilaceae</taxon>
        <taxon>Roseofilum</taxon>
        <taxon>Roseofilum acuticapitatum</taxon>
    </lineage>
</organism>
<feature type="domain" description="Phosphoadenosine phosphosulphate reductase" evidence="2">
    <location>
        <begin position="40"/>
        <end position="222"/>
    </location>
</feature>
<accession>A0ABT7ANZ2</accession>
<evidence type="ECO:0000256" key="1">
    <source>
        <dbReference type="SAM" id="MobiDB-lite"/>
    </source>
</evidence>
<dbReference type="NCBIfam" id="NF005316">
    <property type="entry name" value="PRK06850.1"/>
    <property type="match status" value="1"/>
</dbReference>
<dbReference type="NCBIfam" id="TIGR03183">
    <property type="entry name" value="DNA_S_dndC"/>
    <property type="match status" value="1"/>
</dbReference>
<proteinExistence type="predicted"/>
<reference evidence="3 4" key="1">
    <citation type="submission" date="2023-01" db="EMBL/GenBank/DDBJ databases">
        <title>Novel diversity within Roseofilum (Cyanobacteria; Desertifilaceae) from marine benthic mats with descriptions of four novel species.</title>
        <authorList>
            <person name="Wang Y."/>
            <person name="Berthold D.E."/>
            <person name="Hu J."/>
            <person name="Lefler F.W."/>
            <person name="Laughinghouse H.D. IV."/>
        </authorList>
    </citation>
    <scope>NUCLEOTIDE SEQUENCE [LARGE SCALE GENOMIC DNA]</scope>
    <source>
        <strain evidence="3 4">BLCC-M154</strain>
    </source>
</reference>
<gene>
    <name evidence="3" type="primary">dndC</name>
    <name evidence="3" type="ORF">PMG71_04140</name>
</gene>
<sequence length="556" mass="64572">MTAINPLILPQRTVDEFIITIEKLIEEIQDLYCLDEIPWVIGYSGGKDSTVIVQLIWNALSRLPIERRTKTVHVITTDTLVENPIVAAWVKESIKNIRKSAKEQQMPIEPHLLYPNFKDSFWVCLLGKGYPAPRNGFRWCTERMKIQPVNSFIRDVIRTYGETIIVLGVRKAESFVRAARIEKYEAKRLRDRLSPNPCLPNSLVYSPIEDWRTDEVWMYLMQWENPWGNNNKDLFSMYRGATADNECPLVVDTSTPSCGSSRFGCWVCTMVNKDKSMEAMIQNDEEKEWLQPLLDLRNALDPKSDRDKRDFRRIYGKVELFERKVETDEKQPAHEKDPPTTLQPIPGPYKKEWREYLLRRLLEAQVQVRQTAPPEMGEITLITPEELSEIRRIWLEEKHEFEDSLPRIYQEVTGEAFIDRRPEGDRTLLGLDEWSVLEEVTDKDSMEFELLARLLNTERQYQNKGSRHGIYDALSKCFDISSREQDKAITDAHFQRAIKTATLEGNAEKVEDFIKHPEKADPNHPDNQPKPEPPPPTEQLSLGWGDIKFGSSAEPQ</sequence>
<evidence type="ECO:0000313" key="4">
    <source>
        <dbReference type="Proteomes" id="UP001235303"/>
    </source>
</evidence>
<name>A0ABT7ANZ2_9CYAN</name>
<dbReference type="SUPFAM" id="SSF52402">
    <property type="entry name" value="Adenine nucleotide alpha hydrolases-like"/>
    <property type="match status" value="1"/>
</dbReference>